<feature type="compositionally biased region" description="Basic and acidic residues" evidence="1">
    <location>
        <begin position="1152"/>
        <end position="1169"/>
    </location>
</feature>
<feature type="compositionally biased region" description="Acidic residues" evidence="1">
    <location>
        <begin position="737"/>
        <end position="746"/>
    </location>
</feature>
<feature type="compositionally biased region" description="Low complexity" evidence="1">
    <location>
        <begin position="278"/>
        <end position="301"/>
    </location>
</feature>
<feature type="compositionally biased region" description="Polar residues" evidence="1">
    <location>
        <begin position="26"/>
        <end position="48"/>
    </location>
</feature>
<feature type="compositionally biased region" description="Low complexity" evidence="1">
    <location>
        <begin position="451"/>
        <end position="471"/>
    </location>
</feature>
<proteinExistence type="predicted"/>
<feature type="compositionally biased region" description="Low complexity" evidence="1">
    <location>
        <begin position="49"/>
        <end position="63"/>
    </location>
</feature>
<dbReference type="OrthoDB" id="5357427at2759"/>
<organism evidence="2 3">
    <name type="scientific">Orbilia oligospora</name>
    <name type="common">Nematode-trapping fungus</name>
    <name type="synonym">Arthrobotrys oligospora</name>
    <dbReference type="NCBI Taxonomy" id="2813651"/>
    <lineage>
        <taxon>Eukaryota</taxon>
        <taxon>Fungi</taxon>
        <taxon>Dikarya</taxon>
        <taxon>Ascomycota</taxon>
        <taxon>Pezizomycotina</taxon>
        <taxon>Orbiliomycetes</taxon>
        <taxon>Orbiliales</taxon>
        <taxon>Orbiliaceae</taxon>
        <taxon>Orbilia</taxon>
    </lineage>
</organism>
<name>A0A8H8VG04_ORBOL</name>
<dbReference type="AlphaFoldDB" id="A0A8H8VG04"/>
<feature type="compositionally biased region" description="Basic and acidic residues" evidence="1">
    <location>
        <begin position="895"/>
        <end position="905"/>
    </location>
</feature>
<accession>A0A8H8VG04</accession>
<evidence type="ECO:0000256" key="1">
    <source>
        <dbReference type="SAM" id="MobiDB-lite"/>
    </source>
</evidence>
<feature type="region of interest" description="Disordered" evidence="1">
    <location>
        <begin position="523"/>
        <end position="648"/>
    </location>
</feature>
<feature type="compositionally biased region" description="Acidic residues" evidence="1">
    <location>
        <begin position="1135"/>
        <end position="1151"/>
    </location>
</feature>
<protein>
    <submittedName>
        <fullName evidence="2">Uncharacterized protein</fullName>
    </submittedName>
</protein>
<sequence>MDRPTETNHLNAGEGQDSPTEHPTEGPSQDAPQETPQNEHQVSYQVQETSQGTPQPTLPGTPQNSPQSSHQDLQSTPQEAPQSEQQTSHRVQGTPQHTFHPPPLGIVSFPALGISQNAPQISHQGLHGTPQGPSLSHTAQIKDVVASNPQPPVRRRRSPLRILPNILEERERLRSKPFSPSEREKEYSYLMEEVRKIDPRVHRDLIGSLIAFGEAANQECRRLIQSSHGHNDQAGPPGSAPTVNPMGTQALGFPQSVGQYQQGLAGYGPDPARPGPGPQQAQPYPRGYGQNQPAPNLQQAQTYPQSPNHPDQVAPNPHENYGCPQAYARSQPISNFPQANPDPRTYAPVSPRVSRSPQDNASAEQPQQYHADFQMRGMPTGNYNMLPAQGNGNPAPRDISYSAIHNYRTSNPFHSFGFHPYHPVNHDRPVEQSLHQAAATTPLQSSSVTTLSSQQVASNSSSHLTSTTNFSRLSSPPSLERANPVTSPRLSEETVPFDQISPILLALRLAGEAVSTRAPLAPASVELSEPTPVKASKAEEMSRRASQKRPRPSPESSPEPSKRTELIPPSETMDSDIGPLFGDEPSSATADNEGDGAMTGPLSDINVDESPLGNNKGVAASKGKEGPTTTNPAPGKENQKAGLGREPWRHMDLVNLGYRDRPFISPFARESGNSVSGPASAPDSGVAVPTTAASAVAAPGAQTRATGATARPIPRARVPPSSAVPTSSRRSRRIAQQEEEDDEMETAEIARKTKAEAFAKLSIMKIESNADAMRALLFQMVHGIFFQTRSGTGEPQTAQARERLVLLISQGIRALIGTGDGILDVVCDVWRRDFGEELRRPNMNSGPLVRRNGETGGLDFCDPGTRVRCSICGRRHGVRFSVGFSGTPYKSNRGHRPEDMMKGSDSDLPGPPRTPPMRFNVGRRCTELITNYHALRQWERALKAWVRERMQEFGHIIEGGYLNRNHAGGASFEFIGDIVQRLLEERAEDGTPKVYGFLEKLTRTHARSLDIRKNRKGKTLRFRKRYGPGTGKKKGADKTSAPIEGQNAQEIGREAPGNEISPSKTLASLPQRQPGLSETGRNSHQTTQASLPSRPTNRPGIRVRYHGIGRIRTRAAVDSDSSDEILLGENHNGDESSDSDDYVFLDDEDETKEYRERKDQWDENRRGGH</sequence>
<reference evidence="2" key="1">
    <citation type="submission" date="2019-06" db="EMBL/GenBank/DDBJ databases">
        <authorList>
            <person name="Palmer J.M."/>
        </authorList>
    </citation>
    <scope>NUCLEOTIDE SEQUENCE</scope>
    <source>
        <strain evidence="2">TWF679</strain>
    </source>
</reference>
<evidence type="ECO:0000313" key="2">
    <source>
        <dbReference type="EMBL" id="KAF3216842.1"/>
    </source>
</evidence>
<feature type="region of interest" description="Disordered" evidence="1">
    <location>
        <begin position="694"/>
        <end position="746"/>
    </location>
</feature>
<feature type="compositionally biased region" description="Low complexity" evidence="1">
    <location>
        <begin position="694"/>
        <end position="712"/>
    </location>
</feature>
<feature type="region of interest" description="Disordered" evidence="1">
    <location>
        <begin position="889"/>
        <end position="919"/>
    </location>
</feature>
<comment type="caution">
    <text evidence="2">The sequence shown here is derived from an EMBL/GenBank/DDBJ whole genome shotgun (WGS) entry which is preliminary data.</text>
</comment>
<feature type="compositionally biased region" description="Polar residues" evidence="1">
    <location>
        <begin position="1060"/>
        <end position="1096"/>
    </location>
</feature>
<feature type="compositionally biased region" description="Basic residues" evidence="1">
    <location>
        <begin position="1101"/>
        <end position="1113"/>
    </location>
</feature>
<dbReference type="Proteomes" id="UP000614610">
    <property type="component" value="Unassembled WGS sequence"/>
</dbReference>
<feature type="region of interest" description="Disordered" evidence="1">
    <location>
        <begin position="1009"/>
        <end position="1169"/>
    </location>
</feature>
<feature type="region of interest" description="Disordered" evidence="1">
    <location>
        <begin position="1"/>
        <end position="111"/>
    </location>
</feature>
<evidence type="ECO:0000313" key="3">
    <source>
        <dbReference type="Proteomes" id="UP000614610"/>
    </source>
</evidence>
<feature type="compositionally biased region" description="Polar residues" evidence="1">
    <location>
        <begin position="353"/>
        <end position="367"/>
    </location>
</feature>
<gene>
    <name evidence="2" type="ORF">TWF679_002683</name>
</gene>
<feature type="region of interest" description="Disordered" evidence="1">
    <location>
        <begin position="227"/>
        <end position="367"/>
    </location>
</feature>
<feature type="region of interest" description="Disordered" evidence="1">
    <location>
        <begin position="451"/>
        <end position="493"/>
    </location>
</feature>
<feature type="compositionally biased region" description="Basic residues" evidence="1">
    <location>
        <begin position="1013"/>
        <end position="1035"/>
    </location>
</feature>
<feature type="compositionally biased region" description="Polar residues" evidence="1">
    <location>
        <begin position="64"/>
        <end position="97"/>
    </location>
</feature>
<dbReference type="EMBL" id="WIWT01000015">
    <property type="protein sequence ID" value="KAF3216842.1"/>
    <property type="molecule type" value="Genomic_DNA"/>
</dbReference>